<dbReference type="Proteomes" id="UP000694924">
    <property type="component" value="Unplaced"/>
</dbReference>
<feature type="domain" description="Dendritic cell-specific transmembrane protein-like" evidence="6">
    <location>
        <begin position="416"/>
        <end position="606"/>
    </location>
</feature>
<dbReference type="InterPro" id="IPR051856">
    <property type="entry name" value="CSR-E3_Ligase_Protein"/>
</dbReference>
<sequence length="725" mass="83776">MAGLERMNRIERMIEHSREHALKRYSKTCPTFYHICYDPLGTHTKSRTFLGFLMGFILGLIFYRTIIFQLRFDRYTTVYLGSIIIVILSIGCATSIQIRCICILTFPAFFGRAGRTLLRALVLGYIIAGPIFNLTYNAKEVIRSFACTAKLTHNLTKTRADLMFEPFHQAILEMRGNAGELKDALSSVRDLMSPIVEEIEGEEEMMRLKEENDYLDEIQGDSKRSEEIEEKRKKEMEEAKSESEFYSAKYKMKVESRCEEQLSRGAERCRDMFADAYDKCYYKVTVFAAWLLCWPMKLTFVCNLVQALGGANICDPDGKVDTGVGDGYVALKNTRNKFGKSIKDAKIQYKLNIAPPILDIHDATSAAKAMMHDFNARKKLFESVMTFAKRCLSLIFLSIILNAQKYHDRYLTDIEFDNIYVTRYFRKIDARRKARGSATLLPLKKLERLKFVYPYGLKTSKVESRHIVGETAKLFLEIILATSFVLIDRLFFEALDLIRRHSRLEYTQAGHHDLSLKIQGTGVIASLVRHLIHGFNVKKHTKTVISNEACLPRPTELPNNIVLRIYAIFLAIFILIYTSAYTQRMRFFVCSFFYQKRQKRRILYLYNESLRRRLGYVAFTKAKIESLARTHNLEIQISISMALRKRYPKLCGWLILFASAREKCLICGEVEPRKGLKFRRCTTPGCPFVYCEECWKDIGQICYACTDVSDDTDLEEPTDESESTE</sequence>
<evidence type="ECO:0000259" key="6">
    <source>
        <dbReference type="Pfam" id="PF07782"/>
    </source>
</evidence>
<evidence type="ECO:0000313" key="9">
    <source>
        <dbReference type="RefSeq" id="XP_015187202.1"/>
    </source>
</evidence>
<reference evidence="9" key="1">
    <citation type="submission" date="2025-08" db="UniProtKB">
        <authorList>
            <consortium name="RefSeq"/>
        </authorList>
    </citation>
    <scope>IDENTIFICATION</scope>
    <source>
        <tissue evidence="9">Whole body</tissue>
    </source>
</reference>
<feature type="transmembrane region" description="Helical" evidence="5">
    <location>
        <begin position="48"/>
        <end position="66"/>
    </location>
</feature>
<comment type="subcellular location">
    <subcellularLocation>
        <location evidence="1">Membrane</location>
        <topology evidence="1">Multi-pass membrane protein</topology>
    </subcellularLocation>
</comment>
<keyword evidence="4 5" id="KW-0472">Membrane</keyword>
<keyword evidence="8" id="KW-1185">Reference proteome</keyword>
<evidence type="ECO:0000259" key="7">
    <source>
        <dbReference type="Pfam" id="PF26037"/>
    </source>
</evidence>
<feature type="transmembrane region" description="Helical" evidence="5">
    <location>
        <begin position="116"/>
        <end position="136"/>
    </location>
</feature>
<gene>
    <name evidence="9" type="primary">LOC107072092</name>
</gene>
<dbReference type="Pfam" id="PF07782">
    <property type="entry name" value="DC_STAMP"/>
    <property type="match status" value="1"/>
</dbReference>
<protein>
    <submittedName>
        <fullName evidence="9">DC-STAMP domain-containing protein 1-like</fullName>
    </submittedName>
</protein>
<accession>A0ABM1J414</accession>
<dbReference type="PANTHER" id="PTHR21041">
    <property type="entry name" value="DENDRITIC CELL-SPECIFIC TRANSMEMBRANE PROTEIN"/>
    <property type="match status" value="1"/>
</dbReference>
<evidence type="ECO:0000256" key="5">
    <source>
        <dbReference type="SAM" id="Phobius"/>
    </source>
</evidence>
<dbReference type="InterPro" id="IPR058842">
    <property type="entry name" value="DCST1_C"/>
</dbReference>
<evidence type="ECO:0000256" key="2">
    <source>
        <dbReference type="ARBA" id="ARBA00022692"/>
    </source>
</evidence>
<evidence type="ECO:0000256" key="3">
    <source>
        <dbReference type="ARBA" id="ARBA00022989"/>
    </source>
</evidence>
<dbReference type="RefSeq" id="XP_015187202.1">
    <property type="nucleotide sequence ID" value="XM_015331716.1"/>
</dbReference>
<dbReference type="Pfam" id="PF26037">
    <property type="entry name" value="zf-RING_DCST1_C"/>
    <property type="match status" value="1"/>
</dbReference>
<proteinExistence type="predicted"/>
<organism evidence="8 9">
    <name type="scientific">Polistes dominula</name>
    <name type="common">European paper wasp</name>
    <name type="synonym">Vespa dominula</name>
    <dbReference type="NCBI Taxonomy" id="743375"/>
    <lineage>
        <taxon>Eukaryota</taxon>
        <taxon>Metazoa</taxon>
        <taxon>Ecdysozoa</taxon>
        <taxon>Arthropoda</taxon>
        <taxon>Hexapoda</taxon>
        <taxon>Insecta</taxon>
        <taxon>Pterygota</taxon>
        <taxon>Neoptera</taxon>
        <taxon>Endopterygota</taxon>
        <taxon>Hymenoptera</taxon>
        <taxon>Apocrita</taxon>
        <taxon>Aculeata</taxon>
        <taxon>Vespoidea</taxon>
        <taxon>Vespidae</taxon>
        <taxon>Polistinae</taxon>
        <taxon>Polistini</taxon>
        <taxon>Polistes</taxon>
    </lineage>
</organism>
<name>A0ABM1J414_POLDO</name>
<dbReference type="PANTHER" id="PTHR21041:SF17">
    <property type="entry name" value="E3 UBIQUITIN-PROTEIN LIGASE DCST1"/>
    <property type="match status" value="1"/>
</dbReference>
<keyword evidence="3 5" id="KW-1133">Transmembrane helix</keyword>
<feature type="transmembrane region" description="Helical" evidence="5">
    <location>
        <begin position="561"/>
        <end position="578"/>
    </location>
</feature>
<dbReference type="GeneID" id="107072092"/>
<feature type="transmembrane region" description="Helical" evidence="5">
    <location>
        <begin position="78"/>
        <end position="110"/>
    </location>
</feature>
<feature type="domain" description="E3 ubiquitin-protein ligase DCST1-like C-terminal" evidence="7">
    <location>
        <begin position="663"/>
        <end position="706"/>
    </location>
</feature>
<evidence type="ECO:0000313" key="8">
    <source>
        <dbReference type="Proteomes" id="UP000694924"/>
    </source>
</evidence>
<dbReference type="InterPro" id="IPR012858">
    <property type="entry name" value="DC_STAMP-like"/>
</dbReference>
<evidence type="ECO:0000256" key="1">
    <source>
        <dbReference type="ARBA" id="ARBA00004141"/>
    </source>
</evidence>
<keyword evidence="2 5" id="KW-0812">Transmembrane</keyword>
<evidence type="ECO:0000256" key="4">
    <source>
        <dbReference type="ARBA" id="ARBA00023136"/>
    </source>
</evidence>